<dbReference type="InterPro" id="IPR050796">
    <property type="entry name" value="SCF_F-box_component"/>
</dbReference>
<dbReference type="Proteomes" id="UP000823775">
    <property type="component" value="Unassembled WGS sequence"/>
</dbReference>
<comment type="caution">
    <text evidence="2">The sequence shown here is derived from an EMBL/GenBank/DDBJ whole genome shotgun (WGS) entry which is preliminary data.</text>
</comment>
<dbReference type="InterPro" id="IPR001810">
    <property type="entry name" value="F-box_dom"/>
</dbReference>
<feature type="domain" description="F-box" evidence="1">
    <location>
        <begin position="1"/>
        <end position="50"/>
    </location>
</feature>
<dbReference type="Pfam" id="PF12937">
    <property type="entry name" value="F-box-like"/>
    <property type="match status" value="1"/>
</dbReference>
<dbReference type="SUPFAM" id="SSF81383">
    <property type="entry name" value="F-box domain"/>
    <property type="match status" value="1"/>
</dbReference>
<evidence type="ECO:0000313" key="3">
    <source>
        <dbReference type="Proteomes" id="UP000823775"/>
    </source>
</evidence>
<dbReference type="EMBL" id="JACEIK010001127">
    <property type="protein sequence ID" value="MCD7466272.1"/>
    <property type="molecule type" value="Genomic_DNA"/>
</dbReference>
<sequence length="317" mass="35981">MEDLPNDILSTVFFKLELVDLHSVMLTCRRFHELIQDPMFVQAHNNYQTLLPSGMLLYTISLRDGTQRIRLFGDDYAEIALKGYPYPRVRINGFPYMCVLKGIVCAYKEELWLWNPALVTKIHIPTDGSGSGTTGLAWYNGELLVIKIAQIFSTANNTWTTIQNNTVLHTTTGCCDMIYKNMPYFSAIRNGKPVVVSFLAGLNQFRTLALPDEVSLRTTTRLFLNDEGIGLCCLVGSTIDIWSLTVRDKWLWTNKIKVGGISEIIGYLGTGNLVLLIDGDVAVFDTITNRVITRFDLDKKEYLFCKAFKFRYSIVRI</sequence>
<reference evidence="2 3" key="1">
    <citation type="journal article" date="2021" name="BMC Genomics">
        <title>Datura genome reveals duplications of psychoactive alkaloid biosynthetic genes and high mutation rate following tissue culture.</title>
        <authorList>
            <person name="Rajewski A."/>
            <person name="Carter-House D."/>
            <person name="Stajich J."/>
            <person name="Litt A."/>
        </authorList>
    </citation>
    <scope>NUCLEOTIDE SEQUENCE [LARGE SCALE GENOMIC DNA]</scope>
    <source>
        <strain evidence="2">AR-01</strain>
    </source>
</reference>
<keyword evidence="3" id="KW-1185">Reference proteome</keyword>
<protein>
    <recommendedName>
        <fullName evidence="1">F-box domain-containing protein</fullName>
    </recommendedName>
</protein>
<accession>A0ABS8T4F6</accession>
<dbReference type="PANTHER" id="PTHR31672">
    <property type="entry name" value="BNACNNG10540D PROTEIN"/>
    <property type="match status" value="1"/>
</dbReference>
<name>A0ABS8T4F6_DATST</name>
<proteinExistence type="predicted"/>
<dbReference type="Gene3D" id="1.20.1280.50">
    <property type="match status" value="1"/>
</dbReference>
<gene>
    <name evidence="2" type="ORF">HAX54_002830</name>
</gene>
<dbReference type="InterPro" id="IPR036047">
    <property type="entry name" value="F-box-like_dom_sf"/>
</dbReference>
<dbReference type="CDD" id="cd09917">
    <property type="entry name" value="F-box_SF"/>
    <property type="match status" value="1"/>
</dbReference>
<dbReference type="PROSITE" id="PS50181">
    <property type="entry name" value="FBOX"/>
    <property type="match status" value="1"/>
</dbReference>
<evidence type="ECO:0000259" key="1">
    <source>
        <dbReference type="PROSITE" id="PS50181"/>
    </source>
</evidence>
<dbReference type="SMART" id="SM00256">
    <property type="entry name" value="FBOX"/>
    <property type="match status" value="1"/>
</dbReference>
<dbReference type="PANTHER" id="PTHR31672:SF13">
    <property type="entry name" value="F-BOX PROTEIN CPR30-LIKE"/>
    <property type="match status" value="1"/>
</dbReference>
<organism evidence="2 3">
    <name type="scientific">Datura stramonium</name>
    <name type="common">Jimsonweed</name>
    <name type="synonym">Common thornapple</name>
    <dbReference type="NCBI Taxonomy" id="4076"/>
    <lineage>
        <taxon>Eukaryota</taxon>
        <taxon>Viridiplantae</taxon>
        <taxon>Streptophyta</taxon>
        <taxon>Embryophyta</taxon>
        <taxon>Tracheophyta</taxon>
        <taxon>Spermatophyta</taxon>
        <taxon>Magnoliopsida</taxon>
        <taxon>eudicotyledons</taxon>
        <taxon>Gunneridae</taxon>
        <taxon>Pentapetalae</taxon>
        <taxon>asterids</taxon>
        <taxon>lamiids</taxon>
        <taxon>Solanales</taxon>
        <taxon>Solanaceae</taxon>
        <taxon>Solanoideae</taxon>
        <taxon>Datureae</taxon>
        <taxon>Datura</taxon>
    </lineage>
</organism>
<evidence type="ECO:0000313" key="2">
    <source>
        <dbReference type="EMBL" id="MCD7466272.1"/>
    </source>
</evidence>